<sequence length="252" mass="29238">MYSVINMDIVSSRKIKDRANFQEELKIYLKTLSKKYSKILVAPITFTLGDEWQIVSSSPEKSYDIFKEIQRYLFKKNIQVYCGIGIGDISTNLSRDTREMDGEVFINGREAINIAKKTKGFYGQNIKSKHNRVFFKGADLPIDLYNKFILDEIAVTSEYDDNITLNQVINSIIENNETIESKFTEKQRELIDLYEKHGSYNNMISEDGNLSKSNISQRLNSCSYFLTVHNTRIIRLLLTTYIKIIERSSNVF</sequence>
<protein>
    <recommendedName>
        <fullName evidence="3">SatD family (SatD)</fullName>
    </recommendedName>
</protein>
<dbReference type="AlphaFoldDB" id="A0A6M0H3N6"/>
<dbReference type="Proteomes" id="UP000481872">
    <property type="component" value="Unassembled WGS sequence"/>
</dbReference>
<evidence type="ECO:0000313" key="1">
    <source>
        <dbReference type="EMBL" id="NEU05229.1"/>
    </source>
</evidence>
<evidence type="ECO:0000313" key="2">
    <source>
        <dbReference type="Proteomes" id="UP000481872"/>
    </source>
</evidence>
<name>A0A6M0H3N6_9CLOT</name>
<accession>A0A6M0H3N6</accession>
<organism evidence="1 2">
    <name type="scientific">Clostridium senegalense</name>
    <dbReference type="NCBI Taxonomy" id="1465809"/>
    <lineage>
        <taxon>Bacteria</taxon>
        <taxon>Bacillati</taxon>
        <taxon>Bacillota</taxon>
        <taxon>Clostridia</taxon>
        <taxon>Eubacteriales</taxon>
        <taxon>Clostridiaceae</taxon>
        <taxon>Clostridium</taxon>
    </lineage>
</organism>
<evidence type="ECO:0008006" key="3">
    <source>
        <dbReference type="Google" id="ProtNLM"/>
    </source>
</evidence>
<dbReference type="Pfam" id="PF16264">
    <property type="entry name" value="SatD"/>
    <property type="match status" value="1"/>
</dbReference>
<reference evidence="1 2" key="1">
    <citation type="submission" date="2020-02" db="EMBL/GenBank/DDBJ databases">
        <title>Genome assembly of a novel Clostridium senegalense strain.</title>
        <authorList>
            <person name="Gupta T.B."/>
            <person name="Jauregui R."/>
            <person name="Maclean P."/>
            <person name="Nawarathana A."/>
            <person name="Brightwell G."/>
        </authorList>
    </citation>
    <scope>NUCLEOTIDE SEQUENCE [LARGE SCALE GENOMIC DNA]</scope>
    <source>
        <strain evidence="1 2">AGRFS4</strain>
    </source>
</reference>
<dbReference type="RefSeq" id="WP_199870094.1">
    <property type="nucleotide sequence ID" value="NZ_JAAGPU010000017.1"/>
</dbReference>
<proteinExistence type="predicted"/>
<keyword evidence="2" id="KW-1185">Reference proteome</keyword>
<comment type="caution">
    <text evidence="1">The sequence shown here is derived from an EMBL/GenBank/DDBJ whole genome shotgun (WGS) entry which is preliminary data.</text>
</comment>
<dbReference type="InterPro" id="IPR032580">
    <property type="entry name" value="SatD"/>
</dbReference>
<dbReference type="EMBL" id="JAAGPU010000017">
    <property type="protein sequence ID" value="NEU05229.1"/>
    <property type="molecule type" value="Genomic_DNA"/>
</dbReference>
<gene>
    <name evidence="1" type="ORF">G3M99_10270</name>
</gene>